<protein>
    <submittedName>
        <fullName evidence="2">Uncharacterized protein</fullName>
    </submittedName>
</protein>
<evidence type="ECO:0000313" key="2">
    <source>
        <dbReference type="EMBL" id="PVV01955.1"/>
    </source>
</evidence>
<accession>A0A2T9ZBL2</accession>
<gene>
    <name evidence="2" type="ORF">BB560_003606</name>
</gene>
<feature type="compositionally biased region" description="Polar residues" evidence="1">
    <location>
        <begin position="131"/>
        <end position="142"/>
    </location>
</feature>
<evidence type="ECO:0000313" key="3">
    <source>
        <dbReference type="Proteomes" id="UP000245609"/>
    </source>
</evidence>
<sequence length="182" mass="20835">MSKILQNAYSSLLKSKASFLSGHRTFFKYETPKTECLSKSISSAHDKNFNMTSKYISTNSLSLNTKPNIITAPELAQHEDAVSSNMSCNYIFKLNEHNLVPILFQRPPASVKSYPDNRDKDLKSDKKSDFNFLNQGEKGSNTQKRKYESNQQSPPHMKKEHNRYNISPEQSQKNKGCDKKYS</sequence>
<feature type="region of interest" description="Disordered" evidence="1">
    <location>
        <begin position="108"/>
        <end position="182"/>
    </location>
</feature>
<dbReference type="AlphaFoldDB" id="A0A2T9ZBL2"/>
<organism evidence="2 3">
    <name type="scientific">Smittium megazygosporum</name>
    <dbReference type="NCBI Taxonomy" id="133381"/>
    <lineage>
        <taxon>Eukaryota</taxon>
        <taxon>Fungi</taxon>
        <taxon>Fungi incertae sedis</taxon>
        <taxon>Zoopagomycota</taxon>
        <taxon>Kickxellomycotina</taxon>
        <taxon>Harpellomycetes</taxon>
        <taxon>Harpellales</taxon>
        <taxon>Legeriomycetaceae</taxon>
        <taxon>Smittium</taxon>
    </lineage>
</organism>
<name>A0A2T9ZBL2_9FUNG</name>
<reference evidence="2 3" key="1">
    <citation type="journal article" date="2018" name="MBio">
        <title>Comparative Genomics Reveals the Core Gene Toolbox for the Fungus-Insect Symbiosis.</title>
        <authorList>
            <person name="Wang Y."/>
            <person name="Stata M."/>
            <person name="Wang W."/>
            <person name="Stajich J.E."/>
            <person name="White M.M."/>
            <person name="Moncalvo J.M."/>
        </authorList>
    </citation>
    <scope>NUCLEOTIDE SEQUENCE [LARGE SCALE GENOMIC DNA]</scope>
    <source>
        <strain evidence="2 3">SC-DP-2</strain>
    </source>
</reference>
<dbReference type="EMBL" id="MBFS01000684">
    <property type="protein sequence ID" value="PVV01955.1"/>
    <property type="molecule type" value="Genomic_DNA"/>
</dbReference>
<dbReference type="Proteomes" id="UP000245609">
    <property type="component" value="Unassembled WGS sequence"/>
</dbReference>
<keyword evidence="3" id="KW-1185">Reference proteome</keyword>
<feature type="compositionally biased region" description="Basic and acidic residues" evidence="1">
    <location>
        <begin position="115"/>
        <end position="129"/>
    </location>
</feature>
<comment type="caution">
    <text evidence="2">The sequence shown here is derived from an EMBL/GenBank/DDBJ whole genome shotgun (WGS) entry which is preliminary data.</text>
</comment>
<evidence type="ECO:0000256" key="1">
    <source>
        <dbReference type="SAM" id="MobiDB-lite"/>
    </source>
</evidence>
<feature type="compositionally biased region" description="Polar residues" evidence="1">
    <location>
        <begin position="164"/>
        <end position="174"/>
    </location>
</feature>
<proteinExistence type="predicted"/>